<name>A0AC34RBF7_9BILA</name>
<proteinExistence type="predicted"/>
<protein>
    <submittedName>
        <fullName evidence="2">Uncharacterized protein</fullName>
    </submittedName>
</protein>
<organism evidence="1 2">
    <name type="scientific">Panagrolaimus sp. JU765</name>
    <dbReference type="NCBI Taxonomy" id="591449"/>
    <lineage>
        <taxon>Eukaryota</taxon>
        <taxon>Metazoa</taxon>
        <taxon>Ecdysozoa</taxon>
        <taxon>Nematoda</taxon>
        <taxon>Chromadorea</taxon>
        <taxon>Rhabditida</taxon>
        <taxon>Tylenchina</taxon>
        <taxon>Panagrolaimomorpha</taxon>
        <taxon>Panagrolaimoidea</taxon>
        <taxon>Panagrolaimidae</taxon>
        <taxon>Panagrolaimus</taxon>
    </lineage>
</organism>
<reference evidence="2" key="1">
    <citation type="submission" date="2022-11" db="UniProtKB">
        <authorList>
            <consortium name="WormBaseParasite"/>
        </authorList>
    </citation>
    <scope>IDENTIFICATION</scope>
</reference>
<evidence type="ECO:0000313" key="1">
    <source>
        <dbReference type="Proteomes" id="UP000887576"/>
    </source>
</evidence>
<dbReference type="Proteomes" id="UP000887576">
    <property type="component" value="Unplaced"/>
</dbReference>
<accession>A0AC34RBF7</accession>
<evidence type="ECO:0000313" key="2">
    <source>
        <dbReference type="WBParaSite" id="JU765_v2.g5434.t1"/>
    </source>
</evidence>
<dbReference type="WBParaSite" id="JU765_v2.g5434.t1">
    <property type="protein sequence ID" value="JU765_v2.g5434.t1"/>
    <property type="gene ID" value="JU765_v2.g5434"/>
</dbReference>
<sequence length="382" mass="43535">MSRIRARSRDRFNQFEGQGVEAFVPLPSLTSNERIQQQKQGCLFRFNRSADRDHHIIDKAPEPAQLYQPPPRSPRKQPTELQKKTRRQAENHQRAVSREPEVEGIRGARGRTPQPPASHMLPTNARKRTNERNSSVEPSYKSRSVRSRSRDRDPTRPESPPVTLRRSGRGVSREPPSVSREPPIRRSNRSRSREPEPDYSEPARRSRGRPPVQQSTSTPRRGRSREPDRPQLIDQNTGRAVSREPETPRGRRGRSSERPQLIAQNTSRAVSREPETSRSRGRSRSIDPTMPSPPSRRRSAVNVNGNGTTSNSISCGLAMSSEGIVMHVDIALMVKTVYIDNNHGFIPNFLTTELMNQHSHGLPACETLMQEVFTDYRDRIRH</sequence>